<keyword evidence="4" id="KW-1185">Reference proteome</keyword>
<dbReference type="InterPro" id="IPR050631">
    <property type="entry name" value="PheA/TfdB_FAD_monoxygenase"/>
</dbReference>
<dbReference type="InterPro" id="IPR036188">
    <property type="entry name" value="FAD/NAD-bd_sf"/>
</dbReference>
<feature type="domain" description="FAD-binding" evidence="2">
    <location>
        <begin position="3"/>
        <end position="335"/>
    </location>
</feature>
<evidence type="ECO:0000259" key="2">
    <source>
        <dbReference type="Pfam" id="PF01494"/>
    </source>
</evidence>
<name>A0ABX3J8U4_9PSEU</name>
<sequence>MERTQCCVVGGGPAGMVLGLLLARAGVEVTVLEKHKDFFRDFRGDTVHPPTLMLLDDLGLGERFAELPSKRLEKMRMVFGDASIVAADFSRVPGPHKYIEMVPQWDFLNLLAQAAADEPTFTLKMGAEVTGLREGGGVRYRDSDGVERELAATLVVGCDGRDSLVRAEAGLVPHEYDVPMDVWWVRVPKFEETGEAAEVFGCFANGLAGMTMDRGDYYQTSYLIRKGQDEALRAEGIEKFRERIGGLFGWGERELAEIRDWDDVKLLKVRMSKLPHWYSERVLCIGDAAHAMSPAGGMGVNVAIQDAVAAARFLAAPLLRGTLTARDLARVQRKRNFAVTLIQMQQLGEHKMLIEPALDGTLNERTIPLLLRISDRFPMLTAVGAFLGGIGPLREETPVFARRGTMEG</sequence>
<dbReference type="Pfam" id="PF01494">
    <property type="entry name" value="FAD_binding_3"/>
    <property type="match status" value="1"/>
</dbReference>
<accession>A0ABX3J8U4</accession>
<dbReference type="RefSeq" id="WP_077241403.1">
    <property type="nucleotide sequence ID" value="NZ_ANMG01000012.1"/>
</dbReference>
<keyword evidence="1" id="KW-0560">Oxidoreductase</keyword>
<dbReference type="PANTHER" id="PTHR43476">
    <property type="entry name" value="3-(3-HYDROXY-PHENYL)PROPIONATE/3-HYDROXYCINNAMIC ACID HYDROXYLASE"/>
    <property type="match status" value="1"/>
</dbReference>
<dbReference type="Gene3D" id="3.50.50.60">
    <property type="entry name" value="FAD/NAD(P)-binding domain"/>
    <property type="match status" value="2"/>
</dbReference>
<dbReference type="PRINTS" id="PR00420">
    <property type="entry name" value="RNGMNOXGNASE"/>
</dbReference>
<evidence type="ECO:0000313" key="3">
    <source>
        <dbReference type="EMBL" id="OOC03452.1"/>
    </source>
</evidence>
<organism evidence="3 4">
    <name type="scientific">Amycolatopsis azurea DSM 43854</name>
    <dbReference type="NCBI Taxonomy" id="1238180"/>
    <lineage>
        <taxon>Bacteria</taxon>
        <taxon>Bacillati</taxon>
        <taxon>Actinomycetota</taxon>
        <taxon>Actinomycetes</taxon>
        <taxon>Pseudonocardiales</taxon>
        <taxon>Pseudonocardiaceae</taxon>
        <taxon>Amycolatopsis</taxon>
    </lineage>
</organism>
<protein>
    <recommendedName>
        <fullName evidence="2">FAD-binding domain-containing protein</fullName>
    </recommendedName>
</protein>
<reference evidence="3 4" key="1">
    <citation type="submission" date="2017-02" db="EMBL/GenBank/DDBJ databases">
        <title>Amycolatopsis azurea DSM 43854 draft genome.</title>
        <authorList>
            <person name="Mayilraj S."/>
        </authorList>
    </citation>
    <scope>NUCLEOTIDE SEQUENCE [LARGE SCALE GENOMIC DNA]</scope>
    <source>
        <strain evidence="3 4">DSM 43854</strain>
    </source>
</reference>
<dbReference type="InterPro" id="IPR002938">
    <property type="entry name" value="FAD-bd"/>
</dbReference>
<proteinExistence type="predicted"/>
<evidence type="ECO:0000256" key="1">
    <source>
        <dbReference type="ARBA" id="ARBA00023002"/>
    </source>
</evidence>
<dbReference type="PANTHER" id="PTHR43476:SF5">
    <property type="entry name" value="FAD-DEPENDENT MONOOXYGENASE"/>
    <property type="match status" value="1"/>
</dbReference>
<dbReference type="Proteomes" id="UP000188551">
    <property type="component" value="Unassembled WGS sequence"/>
</dbReference>
<gene>
    <name evidence="3" type="ORF">B0293_28255</name>
</gene>
<dbReference type="NCBIfam" id="NF004833">
    <property type="entry name" value="PRK06185.1-1"/>
    <property type="match status" value="1"/>
</dbReference>
<dbReference type="SUPFAM" id="SSF51905">
    <property type="entry name" value="FAD/NAD(P)-binding domain"/>
    <property type="match status" value="1"/>
</dbReference>
<comment type="caution">
    <text evidence="3">The sequence shown here is derived from an EMBL/GenBank/DDBJ whole genome shotgun (WGS) entry which is preliminary data.</text>
</comment>
<dbReference type="EMBL" id="MUXN01000022">
    <property type="protein sequence ID" value="OOC03452.1"/>
    <property type="molecule type" value="Genomic_DNA"/>
</dbReference>
<evidence type="ECO:0000313" key="4">
    <source>
        <dbReference type="Proteomes" id="UP000188551"/>
    </source>
</evidence>